<name>A0A2T5J3U2_9GAMM</name>
<reference evidence="1 2" key="1">
    <citation type="submission" date="2018-04" db="EMBL/GenBank/DDBJ databases">
        <title>Genomic Encyclopedia of Archaeal and Bacterial Type Strains, Phase II (KMG-II): from individual species to whole genera.</title>
        <authorList>
            <person name="Goeker M."/>
        </authorList>
    </citation>
    <scope>NUCLEOTIDE SEQUENCE [LARGE SCALE GENOMIC DNA]</scope>
    <source>
        <strain evidence="1 2">DSM 5822</strain>
    </source>
</reference>
<gene>
    <name evidence="1" type="ORF">C8N29_101353</name>
</gene>
<evidence type="ECO:0000313" key="2">
    <source>
        <dbReference type="Proteomes" id="UP000244223"/>
    </source>
</evidence>
<proteinExistence type="predicted"/>
<dbReference type="Proteomes" id="UP000244223">
    <property type="component" value="Unassembled WGS sequence"/>
</dbReference>
<dbReference type="AlphaFoldDB" id="A0A2T5J3U2"/>
<dbReference type="Pfam" id="PF07409">
    <property type="entry name" value="GP46"/>
    <property type="match status" value="1"/>
</dbReference>
<dbReference type="OrthoDB" id="1734456at2"/>
<dbReference type="Gene3D" id="3.10.450.40">
    <property type="match status" value="1"/>
</dbReference>
<accession>A0A2T5J3U2</accession>
<dbReference type="SUPFAM" id="SSF160719">
    <property type="entry name" value="gpW/gp25-like"/>
    <property type="match status" value="1"/>
</dbReference>
<evidence type="ECO:0000313" key="1">
    <source>
        <dbReference type="EMBL" id="PTQ91280.1"/>
    </source>
</evidence>
<comment type="caution">
    <text evidence="1">The sequence shown here is derived from an EMBL/GenBank/DDBJ whole genome shotgun (WGS) entry which is preliminary data.</text>
</comment>
<protein>
    <submittedName>
        <fullName evidence="1">Phage gp46-like protein</fullName>
    </submittedName>
</protein>
<organism evidence="1 2">
    <name type="scientific">Agitococcus lubricus</name>
    <dbReference type="NCBI Taxonomy" id="1077255"/>
    <lineage>
        <taxon>Bacteria</taxon>
        <taxon>Pseudomonadati</taxon>
        <taxon>Pseudomonadota</taxon>
        <taxon>Gammaproteobacteria</taxon>
        <taxon>Moraxellales</taxon>
        <taxon>Moraxellaceae</taxon>
        <taxon>Agitococcus</taxon>
    </lineage>
</organism>
<dbReference type="RefSeq" id="WP_107864294.1">
    <property type="nucleotide sequence ID" value="NZ_QAON01000001.1"/>
</dbReference>
<dbReference type="EMBL" id="QAON01000001">
    <property type="protein sequence ID" value="PTQ91280.1"/>
    <property type="molecule type" value="Genomic_DNA"/>
</dbReference>
<dbReference type="InterPro" id="IPR010877">
    <property type="entry name" value="Phage_Mu_Gp46"/>
</dbReference>
<keyword evidence="2" id="KW-1185">Reference proteome</keyword>
<sequence length="123" mass="14115">MSYINPQTGDYALENGTAKPDPRKGLANAVYMRLMTPLGSWWVDPNLGSRLHELYREKDVPRVMLLTKQYVIEALTPLLSSQRVKKLDCEVFRPSNGRLEFYALVTTHEGEEIKFRKFIQVGA</sequence>